<name>A0A6C0U483_9GAMM</name>
<evidence type="ECO:0000256" key="1">
    <source>
        <dbReference type="ARBA" id="ARBA00004571"/>
    </source>
</evidence>
<feature type="domain" description="TonB-dependent receptor-like beta-barrel" evidence="14">
    <location>
        <begin position="214"/>
        <end position="495"/>
    </location>
</feature>
<keyword evidence="9 11" id="KW-0472">Membrane</keyword>
<keyword evidence="3 11" id="KW-1134">Transmembrane beta strand</keyword>
<dbReference type="PROSITE" id="PS52016">
    <property type="entry name" value="TONB_DEPENDENT_REC_3"/>
    <property type="match status" value="1"/>
</dbReference>
<evidence type="ECO:0000256" key="11">
    <source>
        <dbReference type="PROSITE-ProRule" id="PRU01360"/>
    </source>
</evidence>
<dbReference type="EMBL" id="CP048711">
    <property type="protein sequence ID" value="QIB66653.1"/>
    <property type="molecule type" value="Genomic_DNA"/>
</dbReference>
<evidence type="ECO:0000256" key="5">
    <source>
        <dbReference type="ARBA" id="ARBA00022692"/>
    </source>
</evidence>
<keyword evidence="4" id="KW-0410">Iron transport</keyword>
<feature type="domain" description="TonB-dependent receptor plug" evidence="15">
    <location>
        <begin position="39"/>
        <end position="145"/>
    </location>
</feature>
<dbReference type="PANTHER" id="PTHR32552:SF81">
    <property type="entry name" value="TONB-DEPENDENT OUTER MEMBRANE RECEPTOR"/>
    <property type="match status" value="1"/>
</dbReference>
<dbReference type="SUPFAM" id="SSF56935">
    <property type="entry name" value="Porins"/>
    <property type="match status" value="1"/>
</dbReference>
<evidence type="ECO:0000256" key="12">
    <source>
        <dbReference type="RuleBase" id="RU003357"/>
    </source>
</evidence>
<evidence type="ECO:0000256" key="13">
    <source>
        <dbReference type="SAM" id="SignalP"/>
    </source>
</evidence>
<evidence type="ECO:0000256" key="4">
    <source>
        <dbReference type="ARBA" id="ARBA00022496"/>
    </source>
</evidence>
<dbReference type="InterPro" id="IPR000531">
    <property type="entry name" value="Beta-barrel_TonB"/>
</dbReference>
<feature type="signal peptide" evidence="13">
    <location>
        <begin position="1"/>
        <end position="20"/>
    </location>
</feature>
<dbReference type="Pfam" id="PF07715">
    <property type="entry name" value="Plug"/>
    <property type="match status" value="1"/>
</dbReference>
<keyword evidence="13" id="KW-0732">Signal</keyword>
<dbReference type="InterPro" id="IPR036942">
    <property type="entry name" value="Beta-barrel_TonB_sf"/>
</dbReference>
<dbReference type="GO" id="GO:0009279">
    <property type="term" value="C:cell outer membrane"/>
    <property type="evidence" value="ECO:0007669"/>
    <property type="project" value="UniProtKB-SubCell"/>
</dbReference>
<dbReference type="InterPro" id="IPR012910">
    <property type="entry name" value="Plug_dom"/>
</dbReference>
<evidence type="ECO:0000313" key="16">
    <source>
        <dbReference type="EMBL" id="QIB66653.1"/>
    </source>
</evidence>
<evidence type="ECO:0000256" key="3">
    <source>
        <dbReference type="ARBA" id="ARBA00022452"/>
    </source>
</evidence>
<dbReference type="PROSITE" id="PS51257">
    <property type="entry name" value="PROKAR_LIPOPROTEIN"/>
    <property type="match status" value="1"/>
</dbReference>
<evidence type="ECO:0000256" key="9">
    <source>
        <dbReference type="ARBA" id="ARBA00023136"/>
    </source>
</evidence>
<keyword evidence="17" id="KW-1185">Reference proteome</keyword>
<dbReference type="Proteomes" id="UP000477680">
    <property type="component" value="Chromosome"/>
</dbReference>
<dbReference type="Pfam" id="PF00593">
    <property type="entry name" value="TonB_dep_Rec_b-barrel"/>
    <property type="match status" value="1"/>
</dbReference>
<feature type="chain" id="PRO_5025406236" evidence="13">
    <location>
        <begin position="21"/>
        <end position="518"/>
    </location>
</feature>
<evidence type="ECO:0000256" key="10">
    <source>
        <dbReference type="ARBA" id="ARBA00023237"/>
    </source>
</evidence>
<evidence type="ECO:0000256" key="2">
    <source>
        <dbReference type="ARBA" id="ARBA00022448"/>
    </source>
</evidence>
<protein>
    <submittedName>
        <fullName evidence="16">TonB-dependent receptor</fullName>
    </submittedName>
</protein>
<keyword evidence="2 11" id="KW-0813">Transport</keyword>
<dbReference type="Gene3D" id="2.40.170.20">
    <property type="entry name" value="TonB-dependent receptor, beta-barrel domain"/>
    <property type="match status" value="1"/>
</dbReference>
<keyword evidence="7" id="KW-0406">Ion transport</keyword>
<accession>A0A6C0U483</accession>
<reference evidence="16 17" key="1">
    <citation type="submission" date="2020-02" db="EMBL/GenBank/DDBJ databases">
        <title>Genome sequencing for Kineobactrum sp. M2.</title>
        <authorList>
            <person name="Park S.-J."/>
        </authorList>
    </citation>
    <scope>NUCLEOTIDE SEQUENCE [LARGE SCALE GENOMIC DNA]</scope>
    <source>
        <strain evidence="16 17">M2</strain>
    </source>
</reference>
<evidence type="ECO:0000313" key="17">
    <source>
        <dbReference type="Proteomes" id="UP000477680"/>
    </source>
</evidence>
<dbReference type="InterPro" id="IPR039426">
    <property type="entry name" value="TonB-dep_rcpt-like"/>
</dbReference>
<evidence type="ECO:0000256" key="8">
    <source>
        <dbReference type="ARBA" id="ARBA00023077"/>
    </source>
</evidence>
<sequence length="518" mass="57421">MKLFSCLLPPALLLACQTHADNTALEEIIVTAELRDITLQQQPVSTSVLTGDMIRERAAQHLEQVFNVIPNLNYAGGTSRARFFQIRGIGERSQFQEPLNPSIGLLLDGVDFSGLGTVGTLFDVEQVEVLRGPQGTLHGANALAGLVNIRSAAPEATPGLEIQGSVADYDSWSLGVVGTGPLVSDTLLYRIAVQQHRSDGYIKNDFLGRDDTSDRDETTVRGRLRWLASGTDSVDLTLLYADIDNGYDVFSLDNNRRTLSDQPGKDRQESTALSLHWQGQRDSVDFETLLTAATTDSDYSYDEDWAYVGIAPELEYSSFDRFLRDRDSFSAQLRLLSNDQSHLFGGRGQWVAGLYYLADREQLQRQYTYLAEDFFSDYDADTAAVFGQLDTALSEQLTLISGLRLERRETDYSDSNSIAGDTARTLWGARLVLEFQYREDAMLYGGVSRGYRGSGVNTNILSGLQTTDNPELLQLFSGLQSFDEETLLNYELGHKGSTCRAACARAWPCSTWIAMTSR</sequence>
<keyword evidence="5 11" id="KW-0812">Transmembrane</keyword>
<keyword evidence="16" id="KW-0675">Receptor</keyword>
<evidence type="ECO:0000259" key="14">
    <source>
        <dbReference type="Pfam" id="PF00593"/>
    </source>
</evidence>
<evidence type="ECO:0000259" key="15">
    <source>
        <dbReference type="Pfam" id="PF07715"/>
    </source>
</evidence>
<comment type="similarity">
    <text evidence="11 12">Belongs to the TonB-dependent receptor family.</text>
</comment>
<dbReference type="RefSeq" id="WP_163496087.1">
    <property type="nucleotide sequence ID" value="NZ_CP048711.1"/>
</dbReference>
<dbReference type="GO" id="GO:0006826">
    <property type="term" value="P:iron ion transport"/>
    <property type="evidence" value="ECO:0007669"/>
    <property type="project" value="UniProtKB-KW"/>
</dbReference>
<evidence type="ECO:0000256" key="6">
    <source>
        <dbReference type="ARBA" id="ARBA00023004"/>
    </source>
</evidence>
<dbReference type="AlphaFoldDB" id="A0A6C0U483"/>
<keyword evidence="6" id="KW-0408">Iron</keyword>
<keyword evidence="10 11" id="KW-0998">Cell outer membrane</keyword>
<proteinExistence type="inferred from homology"/>
<dbReference type="PANTHER" id="PTHR32552">
    <property type="entry name" value="FERRICHROME IRON RECEPTOR-RELATED"/>
    <property type="match status" value="1"/>
</dbReference>
<dbReference type="KEGG" id="kim:G3T16_15890"/>
<evidence type="ECO:0000256" key="7">
    <source>
        <dbReference type="ARBA" id="ARBA00023065"/>
    </source>
</evidence>
<organism evidence="16 17">
    <name type="scientific">Kineobactrum salinum</name>
    <dbReference type="NCBI Taxonomy" id="2708301"/>
    <lineage>
        <taxon>Bacteria</taxon>
        <taxon>Pseudomonadati</taxon>
        <taxon>Pseudomonadota</taxon>
        <taxon>Gammaproteobacteria</taxon>
        <taxon>Cellvibrionales</taxon>
        <taxon>Halieaceae</taxon>
        <taxon>Kineobactrum</taxon>
    </lineage>
</organism>
<gene>
    <name evidence="16" type="ORF">G3T16_15890</name>
</gene>
<keyword evidence="8 12" id="KW-0798">TonB box</keyword>
<comment type="subcellular location">
    <subcellularLocation>
        <location evidence="1 11">Cell outer membrane</location>
        <topology evidence="1 11">Multi-pass membrane protein</topology>
    </subcellularLocation>
</comment>